<keyword evidence="5" id="KW-0812">Transmembrane</keyword>
<dbReference type="GO" id="GO:0007155">
    <property type="term" value="P:cell adhesion"/>
    <property type="evidence" value="ECO:0007669"/>
    <property type="project" value="InterPro"/>
</dbReference>
<dbReference type="EMBL" id="PFSI01000016">
    <property type="protein sequence ID" value="PJC24817.1"/>
    <property type="molecule type" value="Genomic_DNA"/>
</dbReference>
<gene>
    <name evidence="6" type="ORF">CO057_00800</name>
</gene>
<dbReference type="PRINTS" id="PR00690">
    <property type="entry name" value="ADHESNFAMILY"/>
</dbReference>
<keyword evidence="2 4" id="KW-0813">Transport</keyword>
<keyword evidence="3" id="KW-0732">Signal</keyword>
<proteinExistence type="inferred from homology"/>
<dbReference type="Pfam" id="PF01297">
    <property type="entry name" value="ZnuA"/>
    <property type="match status" value="1"/>
</dbReference>
<accession>A0A2M8EQ64</accession>
<evidence type="ECO:0008006" key="8">
    <source>
        <dbReference type="Google" id="ProtNLM"/>
    </source>
</evidence>
<evidence type="ECO:0000256" key="1">
    <source>
        <dbReference type="ARBA" id="ARBA00011028"/>
    </source>
</evidence>
<evidence type="ECO:0000256" key="3">
    <source>
        <dbReference type="ARBA" id="ARBA00022729"/>
    </source>
</evidence>
<evidence type="ECO:0000256" key="2">
    <source>
        <dbReference type="ARBA" id="ARBA00022448"/>
    </source>
</evidence>
<evidence type="ECO:0000256" key="5">
    <source>
        <dbReference type="SAM" id="Phobius"/>
    </source>
</evidence>
<dbReference type="PANTHER" id="PTHR42953:SF3">
    <property type="entry name" value="HIGH-AFFINITY ZINC UPTAKE SYSTEM PROTEIN ZNUA"/>
    <property type="match status" value="1"/>
</dbReference>
<name>A0A2M8EQ64_9BACT</name>
<dbReference type="Gene3D" id="3.40.50.1980">
    <property type="entry name" value="Nitrogenase molybdenum iron protein domain"/>
    <property type="match status" value="2"/>
</dbReference>
<organism evidence="6 7">
    <name type="scientific">Candidatus Uhrbacteria bacterium CG_4_9_14_0_2_um_filter_41_50</name>
    <dbReference type="NCBI Taxonomy" id="1975031"/>
    <lineage>
        <taxon>Bacteria</taxon>
        <taxon>Candidatus Uhriibacteriota</taxon>
    </lineage>
</organism>
<dbReference type="GO" id="GO:0030001">
    <property type="term" value="P:metal ion transport"/>
    <property type="evidence" value="ECO:0007669"/>
    <property type="project" value="InterPro"/>
</dbReference>
<dbReference type="PANTHER" id="PTHR42953">
    <property type="entry name" value="HIGH-AFFINITY ZINC UPTAKE SYSTEM PROTEIN ZNUA-RELATED"/>
    <property type="match status" value="1"/>
</dbReference>
<dbReference type="GO" id="GO:0046872">
    <property type="term" value="F:metal ion binding"/>
    <property type="evidence" value="ECO:0007669"/>
    <property type="project" value="InterPro"/>
</dbReference>
<dbReference type="SUPFAM" id="SSF53807">
    <property type="entry name" value="Helical backbone' metal receptor"/>
    <property type="match status" value="1"/>
</dbReference>
<dbReference type="Proteomes" id="UP000230251">
    <property type="component" value="Unassembled WGS sequence"/>
</dbReference>
<reference evidence="7" key="1">
    <citation type="submission" date="2017-09" db="EMBL/GenBank/DDBJ databases">
        <title>Depth-based differentiation of microbial function through sediment-hosted aquifers and enrichment of novel symbionts in the deep terrestrial subsurface.</title>
        <authorList>
            <person name="Probst A.J."/>
            <person name="Ladd B."/>
            <person name="Jarett J.K."/>
            <person name="Geller-Mcgrath D.E."/>
            <person name="Sieber C.M.K."/>
            <person name="Emerson J.B."/>
            <person name="Anantharaman K."/>
            <person name="Thomas B.C."/>
            <person name="Malmstrom R."/>
            <person name="Stieglmeier M."/>
            <person name="Klingl A."/>
            <person name="Woyke T."/>
            <person name="Ryan C.M."/>
            <person name="Banfield J.F."/>
        </authorList>
    </citation>
    <scope>NUCLEOTIDE SEQUENCE [LARGE SCALE GENOMIC DNA]</scope>
</reference>
<feature type="transmembrane region" description="Helical" evidence="5">
    <location>
        <begin position="7"/>
        <end position="24"/>
    </location>
</feature>
<evidence type="ECO:0000313" key="7">
    <source>
        <dbReference type="Proteomes" id="UP000230251"/>
    </source>
</evidence>
<dbReference type="AlphaFoldDB" id="A0A2M8EQ64"/>
<dbReference type="PRINTS" id="PR00691">
    <property type="entry name" value="ADHESINB"/>
</dbReference>
<protein>
    <recommendedName>
        <fullName evidence="8">Zinc ABC transporter substrate-binding protein</fullName>
    </recommendedName>
</protein>
<sequence length="294" mass="32646">MNKFIKILILIAVLVGLGLLFWQIPSNQKVESEAKVAATIFPIYDITKNIVGNEMDVALILPPGASPHTYEPTPSDVQSLSNVEVVYAVSYEFDGWANSIAQSNDAKIVLLDSSIELMLSHDTDKIDDADPHYWLTIANAQQIAMTITIDLSRRYPESANNFAKNLSDYSQELAATDEQIRSVLDSVPNKNLITMHNAWYYFAQEYGLNVAGAFEPTAGREPTPQYLIELIDAIKSAEVKTLYSEPQLDNAPLESFIKDNNLTLAILDPIGGVEGRQSYIQLMLYNAQTIAQNQ</sequence>
<comment type="caution">
    <text evidence="6">The sequence shown here is derived from an EMBL/GenBank/DDBJ whole genome shotgun (WGS) entry which is preliminary data.</text>
</comment>
<comment type="similarity">
    <text evidence="1 4">Belongs to the bacterial solute-binding protein 9 family.</text>
</comment>
<dbReference type="InterPro" id="IPR006128">
    <property type="entry name" value="Lipoprotein_PsaA-like"/>
</dbReference>
<evidence type="ECO:0000313" key="6">
    <source>
        <dbReference type="EMBL" id="PJC24817.1"/>
    </source>
</evidence>
<dbReference type="InterPro" id="IPR006129">
    <property type="entry name" value="AdhesinB"/>
</dbReference>
<keyword evidence="5" id="KW-1133">Transmembrane helix</keyword>
<keyword evidence="5" id="KW-0472">Membrane</keyword>
<evidence type="ECO:0000256" key="4">
    <source>
        <dbReference type="RuleBase" id="RU003512"/>
    </source>
</evidence>
<dbReference type="InterPro" id="IPR006127">
    <property type="entry name" value="ZnuA-like"/>
</dbReference>
<dbReference type="InterPro" id="IPR050492">
    <property type="entry name" value="Bact_metal-bind_prot9"/>
</dbReference>